<evidence type="ECO:0000256" key="5">
    <source>
        <dbReference type="RuleBase" id="RU363099"/>
    </source>
</evidence>
<comment type="function">
    <text evidence="5">Dirigent proteins impart stereoselectivity on the phenoxy radical-coupling reaction, yielding optically active lignans from two molecules of coniferyl alcohol in the biosynthesis of lignans, flavonolignans, and alkaloids and thus plays a central role in plant secondary metabolism.</text>
</comment>
<reference evidence="8" key="1">
    <citation type="journal article" date="2014" name="Science">
        <title>Ancient hybridizations among the ancestral genomes of bread wheat.</title>
        <authorList>
            <consortium name="International Wheat Genome Sequencing Consortium,"/>
            <person name="Marcussen T."/>
            <person name="Sandve S.R."/>
            <person name="Heier L."/>
            <person name="Spannagl M."/>
            <person name="Pfeifer M."/>
            <person name="Jakobsen K.S."/>
            <person name="Wulff B.B."/>
            <person name="Steuernagel B."/>
            <person name="Mayer K.F."/>
            <person name="Olsen O.A."/>
        </authorList>
    </citation>
    <scope>NUCLEOTIDE SEQUENCE [LARGE SCALE GENOMIC DNA]</scope>
    <source>
        <strain evidence="8">cv. AL8/78</strain>
    </source>
</reference>
<feature type="domain" description="Jacalin-type lectin" evidence="6">
    <location>
        <begin position="205"/>
        <end position="351"/>
    </location>
</feature>
<evidence type="ECO:0000259" key="6">
    <source>
        <dbReference type="PROSITE" id="PS51752"/>
    </source>
</evidence>
<sequence length="355" mass="38346">DTHTHTILPIATMSPQPTLATTTTPATGPNPSYYQTAPVSQESIQRTEVLLHLYAYQHTQGKPNANQTVIVDPKLPACFGALAANDWTIYDGTCTNANLVAHAQGLHIGAGMTKENWFICFNMVFVDRRFMGSSFKVMGDFRGNEGEWAIVGGTGEFAYAQGVITFNKTWSAQANVRELHVRALCLSFSKAPETPCSRTPRQSSVTKIGPWGKISGEFLDVPTTPQRLECVTIRHGVVIDSLAFSFVDQAGGQHNVGPWGGPCGDNKDTIKLGPSEIVTEVSGTIGVFGAANVEYNAITSLTITTNVRTYGPFGEPQCTRFSVPVQDKSSIVGFFVCARKYVEALGVYVCPPISN</sequence>
<dbReference type="GO" id="GO:0009699">
    <property type="term" value="P:phenylpropanoid biosynthetic process"/>
    <property type="evidence" value="ECO:0007669"/>
    <property type="project" value="UniProtKB-ARBA"/>
</dbReference>
<dbReference type="InterPro" id="IPR004265">
    <property type="entry name" value="Dirigent"/>
</dbReference>
<dbReference type="GO" id="GO:0030246">
    <property type="term" value="F:carbohydrate binding"/>
    <property type="evidence" value="ECO:0007669"/>
    <property type="project" value="UniProtKB-KW"/>
</dbReference>
<reference evidence="7" key="4">
    <citation type="submission" date="2019-03" db="UniProtKB">
        <authorList>
            <consortium name="EnsemblPlants"/>
        </authorList>
    </citation>
    <scope>IDENTIFICATION</scope>
</reference>
<dbReference type="InterPro" id="IPR033734">
    <property type="entry name" value="Jacalin-like_lectin_dom_plant"/>
</dbReference>
<evidence type="ECO:0000313" key="7">
    <source>
        <dbReference type="EnsemblPlants" id="AET4Gv20264800.1"/>
    </source>
</evidence>
<evidence type="ECO:0000313" key="8">
    <source>
        <dbReference type="Proteomes" id="UP000015105"/>
    </source>
</evidence>
<reference evidence="7" key="3">
    <citation type="journal article" date="2017" name="Nature">
        <title>Genome sequence of the progenitor of the wheat D genome Aegilops tauschii.</title>
        <authorList>
            <person name="Luo M.C."/>
            <person name="Gu Y.Q."/>
            <person name="Puiu D."/>
            <person name="Wang H."/>
            <person name="Twardziok S.O."/>
            <person name="Deal K.R."/>
            <person name="Huo N."/>
            <person name="Zhu T."/>
            <person name="Wang L."/>
            <person name="Wang Y."/>
            <person name="McGuire P.E."/>
            <person name="Liu S."/>
            <person name="Long H."/>
            <person name="Ramasamy R.K."/>
            <person name="Rodriguez J.C."/>
            <person name="Van S.L."/>
            <person name="Yuan L."/>
            <person name="Wang Z."/>
            <person name="Xia Z."/>
            <person name="Xiao L."/>
            <person name="Anderson O.D."/>
            <person name="Ouyang S."/>
            <person name="Liang Y."/>
            <person name="Zimin A.V."/>
            <person name="Pertea G."/>
            <person name="Qi P."/>
            <person name="Bennetzen J.L."/>
            <person name="Dai X."/>
            <person name="Dawson M.W."/>
            <person name="Muller H.G."/>
            <person name="Kugler K."/>
            <person name="Rivarola-Duarte L."/>
            <person name="Spannagl M."/>
            <person name="Mayer K.F.X."/>
            <person name="Lu F.H."/>
            <person name="Bevan M.W."/>
            <person name="Leroy P."/>
            <person name="Li P."/>
            <person name="You F.M."/>
            <person name="Sun Q."/>
            <person name="Liu Z."/>
            <person name="Lyons E."/>
            <person name="Wicker T."/>
            <person name="Salzberg S.L."/>
            <person name="Devos K.M."/>
            <person name="Dvorak J."/>
        </authorList>
    </citation>
    <scope>NUCLEOTIDE SEQUENCE [LARGE SCALE GENOMIC DNA]</scope>
    <source>
        <strain evidence="7">cv. AL8/78</strain>
    </source>
</reference>
<dbReference type="CDD" id="cd09612">
    <property type="entry name" value="Jacalin"/>
    <property type="match status" value="1"/>
</dbReference>
<dbReference type="InterPro" id="IPR001229">
    <property type="entry name" value="Jacalin-like_lectin_dom"/>
</dbReference>
<dbReference type="Gene3D" id="2.100.10.30">
    <property type="entry name" value="Jacalin-like lectin domain"/>
    <property type="match status" value="1"/>
</dbReference>
<dbReference type="AlphaFoldDB" id="A0A453HQ83"/>
<dbReference type="PROSITE" id="PS51752">
    <property type="entry name" value="JACALIN_LECTIN"/>
    <property type="match status" value="1"/>
</dbReference>
<dbReference type="InterPro" id="IPR036404">
    <property type="entry name" value="Jacalin-like_lectin_dom_sf"/>
</dbReference>
<dbReference type="STRING" id="200361.A0A453HQ83"/>
<name>A0A453HQ83_AEGTS</name>
<comment type="subunit">
    <text evidence="2 5">Homodimer.</text>
</comment>
<dbReference type="Proteomes" id="UP000015105">
    <property type="component" value="Chromosome 4D"/>
</dbReference>
<dbReference type="SUPFAM" id="SSF51101">
    <property type="entry name" value="Mannose-binding lectins"/>
    <property type="match status" value="1"/>
</dbReference>
<evidence type="ECO:0000256" key="2">
    <source>
        <dbReference type="ARBA" id="ARBA00011738"/>
    </source>
</evidence>
<dbReference type="Pfam" id="PF01419">
    <property type="entry name" value="Jacalin"/>
    <property type="match status" value="1"/>
</dbReference>
<dbReference type="EnsemblPlants" id="AET4Gv20264800.1">
    <property type="protein sequence ID" value="AET4Gv20264800.1"/>
    <property type="gene ID" value="AET4Gv20264800"/>
</dbReference>
<dbReference type="SMART" id="SM00915">
    <property type="entry name" value="Jacalin"/>
    <property type="match status" value="1"/>
</dbReference>
<comment type="similarity">
    <text evidence="1 5">Belongs to the plant dirigent protein family.</text>
</comment>
<accession>A0A453HQ83</accession>
<dbReference type="Gene3D" id="2.40.480.10">
    <property type="entry name" value="Allene oxide cyclase-like"/>
    <property type="match status" value="1"/>
</dbReference>
<keyword evidence="4" id="KW-0430">Lectin</keyword>
<keyword evidence="3 5" id="KW-0964">Secreted</keyword>
<keyword evidence="8" id="KW-1185">Reference proteome</keyword>
<dbReference type="PANTHER" id="PTHR46506">
    <property type="entry name" value="OS05G0143600 PROTEIN"/>
    <property type="match status" value="1"/>
</dbReference>
<dbReference type="Pfam" id="PF03018">
    <property type="entry name" value="Dirigent"/>
    <property type="match status" value="1"/>
</dbReference>
<organism evidence="7 8">
    <name type="scientific">Aegilops tauschii subsp. strangulata</name>
    <name type="common">Goatgrass</name>
    <dbReference type="NCBI Taxonomy" id="200361"/>
    <lineage>
        <taxon>Eukaryota</taxon>
        <taxon>Viridiplantae</taxon>
        <taxon>Streptophyta</taxon>
        <taxon>Embryophyta</taxon>
        <taxon>Tracheophyta</taxon>
        <taxon>Spermatophyta</taxon>
        <taxon>Magnoliopsida</taxon>
        <taxon>Liliopsida</taxon>
        <taxon>Poales</taxon>
        <taxon>Poaceae</taxon>
        <taxon>BOP clade</taxon>
        <taxon>Pooideae</taxon>
        <taxon>Triticodae</taxon>
        <taxon>Triticeae</taxon>
        <taxon>Triticinae</taxon>
        <taxon>Aegilops</taxon>
    </lineage>
</organism>
<evidence type="ECO:0000256" key="4">
    <source>
        <dbReference type="ARBA" id="ARBA00022734"/>
    </source>
</evidence>
<comment type="subcellular location">
    <subcellularLocation>
        <location evidence="5">Secreted</location>
        <location evidence="5">Extracellular space</location>
        <location evidence="5">Apoplast</location>
    </subcellularLocation>
</comment>
<proteinExistence type="inferred from homology"/>
<reference evidence="7" key="5">
    <citation type="journal article" date="2021" name="G3 (Bethesda)">
        <title>Aegilops tauschii genome assembly Aet v5.0 features greater sequence contiguity and improved annotation.</title>
        <authorList>
            <person name="Wang L."/>
            <person name="Zhu T."/>
            <person name="Rodriguez J.C."/>
            <person name="Deal K.R."/>
            <person name="Dubcovsky J."/>
            <person name="McGuire P.E."/>
            <person name="Lux T."/>
            <person name="Spannagl M."/>
            <person name="Mayer K.F.X."/>
            <person name="Baldrich P."/>
            <person name="Meyers B.C."/>
            <person name="Huo N."/>
            <person name="Gu Y.Q."/>
            <person name="Zhou H."/>
            <person name="Devos K.M."/>
            <person name="Bennetzen J.L."/>
            <person name="Unver T."/>
            <person name="Budak H."/>
            <person name="Gulick P.J."/>
            <person name="Galiba G."/>
            <person name="Kalapos B."/>
            <person name="Nelson D.R."/>
            <person name="Li P."/>
            <person name="You F.M."/>
            <person name="Luo M.C."/>
            <person name="Dvorak J."/>
        </authorList>
    </citation>
    <scope>NUCLEOTIDE SEQUENCE [LARGE SCALE GENOMIC DNA]</scope>
    <source>
        <strain evidence="7">cv. AL8/78</strain>
    </source>
</reference>
<dbReference type="InterPro" id="IPR044859">
    <property type="entry name" value="Allene_oxi_cyc_Dirigent"/>
</dbReference>
<dbReference type="GO" id="GO:0048046">
    <property type="term" value="C:apoplast"/>
    <property type="evidence" value="ECO:0007669"/>
    <property type="project" value="UniProtKB-SubCell"/>
</dbReference>
<evidence type="ECO:0000256" key="3">
    <source>
        <dbReference type="ARBA" id="ARBA00022525"/>
    </source>
</evidence>
<reference evidence="8" key="2">
    <citation type="journal article" date="2017" name="Nat. Plants">
        <title>The Aegilops tauschii genome reveals multiple impacts of transposons.</title>
        <authorList>
            <person name="Zhao G."/>
            <person name="Zou C."/>
            <person name="Li K."/>
            <person name="Wang K."/>
            <person name="Li T."/>
            <person name="Gao L."/>
            <person name="Zhang X."/>
            <person name="Wang H."/>
            <person name="Yang Z."/>
            <person name="Liu X."/>
            <person name="Jiang W."/>
            <person name="Mao L."/>
            <person name="Kong X."/>
            <person name="Jiao Y."/>
            <person name="Jia J."/>
        </authorList>
    </citation>
    <scope>NUCLEOTIDE SEQUENCE [LARGE SCALE GENOMIC DNA]</scope>
    <source>
        <strain evidence="8">cv. AL8/78</strain>
    </source>
</reference>
<evidence type="ECO:0000256" key="1">
    <source>
        <dbReference type="ARBA" id="ARBA00010746"/>
    </source>
</evidence>
<dbReference type="Gramene" id="AET4Gv20264800.1">
    <property type="protein sequence ID" value="AET4Gv20264800.1"/>
    <property type="gene ID" value="AET4Gv20264800"/>
</dbReference>
<protein>
    <recommendedName>
        <fullName evidence="5">Dirigent protein</fullName>
    </recommendedName>
</protein>
<keyword evidence="5" id="KW-0052">Apoplast</keyword>